<reference evidence="2" key="1">
    <citation type="submission" date="2015-04" db="UniProtKB">
        <authorList>
            <consortium name="EnsemblPlants"/>
        </authorList>
    </citation>
    <scope>IDENTIFICATION</scope>
</reference>
<dbReference type="Gramene" id="OGLUM04G05570.3">
    <property type="protein sequence ID" value="OGLUM04G05570.3"/>
    <property type="gene ID" value="OGLUM04G05570"/>
</dbReference>
<feature type="compositionally biased region" description="Basic and acidic residues" evidence="1">
    <location>
        <begin position="1"/>
        <end position="11"/>
    </location>
</feature>
<evidence type="ECO:0000313" key="2">
    <source>
        <dbReference type="EnsemblPlants" id="OGLUM04G05570.3"/>
    </source>
</evidence>
<evidence type="ECO:0000256" key="1">
    <source>
        <dbReference type="SAM" id="MobiDB-lite"/>
    </source>
</evidence>
<name>A0A0D9ZI88_9ORYZ</name>
<sequence>MDPFTLRERRSASSGREPPWHANASAPTPQPRSLKLASTSSLVITGASENAHGAWVWPPEWSMAVAVIGIELPADDDEQVATARAASASCADMAPPPPDPAEAMVEAADWRRHCRYCILAPWMAMSAPPPPAPCMICAAAAACRRGEVVPEGGERDELRQRGEEVGAWPVRHGVESHLYETLLEDHSVVPLSISNHTEEDKWGKMMTSSQLEHVKTILALGCLHLRLTGMFISCFRCLWVDFH</sequence>
<dbReference type="EnsemblPlants" id="OGLUM04G05570.3">
    <property type="protein sequence ID" value="OGLUM04G05570.3"/>
    <property type="gene ID" value="OGLUM04G05570"/>
</dbReference>
<dbReference type="AlphaFoldDB" id="A0A0D9ZI88"/>
<feature type="region of interest" description="Disordered" evidence="1">
    <location>
        <begin position="1"/>
        <end position="33"/>
    </location>
</feature>
<keyword evidence="3" id="KW-1185">Reference proteome</keyword>
<protein>
    <submittedName>
        <fullName evidence="2">Uncharacterized protein</fullName>
    </submittedName>
</protein>
<dbReference type="HOGENOM" id="CLU_100016_0_0_1"/>
<organism evidence="2">
    <name type="scientific">Oryza glumipatula</name>
    <dbReference type="NCBI Taxonomy" id="40148"/>
    <lineage>
        <taxon>Eukaryota</taxon>
        <taxon>Viridiplantae</taxon>
        <taxon>Streptophyta</taxon>
        <taxon>Embryophyta</taxon>
        <taxon>Tracheophyta</taxon>
        <taxon>Spermatophyta</taxon>
        <taxon>Magnoliopsida</taxon>
        <taxon>Liliopsida</taxon>
        <taxon>Poales</taxon>
        <taxon>Poaceae</taxon>
        <taxon>BOP clade</taxon>
        <taxon>Oryzoideae</taxon>
        <taxon>Oryzeae</taxon>
        <taxon>Oryzinae</taxon>
        <taxon>Oryza</taxon>
    </lineage>
</organism>
<accession>A0A0D9ZI88</accession>
<reference evidence="2" key="2">
    <citation type="submission" date="2018-05" db="EMBL/GenBank/DDBJ databases">
        <title>OgluRS3 (Oryza glumaepatula Reference Sequence Version 3).</title>
        <authorList>
            <person name="Zhang J."/>
            <person name="Kudrna D."/>
            <person name="Lee S."/>
            <person name="Talag J."/>
            <person name="Welchert J."/>
            <person name="Wing R.A."/>
        </authorList>
    </citation>
    <scope>NUCLEOTIDE SEQUENCE [LARGE SCALE GENOMIC DNA]</scope>
</reference>
<evidence type="ECO:0000313" key="3">
    <source>
        <dbReference type="Proteomes" id="UP000026961"/>
    </source>
</evidence>
<dbReference type="Proteomes" id="UP000026961">
    <property type="component" value="Chromosome 4"/>
</dbReference>
<proteinExistence type="predicted"/>